<evidence type="ECO:0000256" key="3">
    <source>
        <dbReference type="ARBA" id="ARBA00022729"/>
    </source>
</evidence>
<dbReference type="GO" id="GO:0005576">
    <property type="term" value="C:extracellular region"/>
    <property type="evidence" value="ECO:0007669"/>
    <property type="project" value="UniProtKB-SubCell"/>
</dbReference>
<dbReference type="Gene3D" id="2.60.40.10">
    <property type="entry name" value="Immunoglobulins"/>
    <property type="match status" value="5"/>
</dbReference>
<keyword evidence="9" id="KW-1185">Reference proteome</keyword>
<dbReference type="GO" id="GO:0016798">
    <property type="term" value="F:hydrolase activity, acting on glycosyl bonds"/>
    <property type="evidence" value="ECO:0007669"/>
    <property type="project" value="UniProtKB-KW"/>
</dbReference>
<evidence type="ECO:0000256" key="4">
    <source>
        <dbReference type="ARBA" id="ARBA00022737"/>
    </source>
</evidence>
<feature type="domain" description="Fibronectin type-III" evidence="7">
    <location>
        <begin position="1004"/>
        <end position="1096"/>
    </location>
</feature>
<dbReference type="GO" id="GO:0000272">
    <property type="term" value="P:polysaccharide catabolic process"/>
    <property type="evidence" value="ECO:0007669"/>
    <property type="project" value="UniProtKB-KW"/>
</dbReference>
<evidence type="ECO:0000256" key="1">
    <source>
        <dbReference type="ARBA" id="ARBA00004613"/>
    </source>
</evidence>
<keyword evidence="5" id="KW-0378">Hydrolase</keyword>
<keyword evidence="6" id="KW-0624">Polysaccharide degradation</keyword>
<keyword evidence="3" id="KW-0732">Signal</keyword>
<evidence type="ECO:0000256" key="5">
    <source>
        <dbReference type="ARBA" id="ARBA00023295"/>
    </source>
</evidence>
<keyword evidence="2" id="KW-0964">Secreted</keyword>
<dbReference type="PANTHER" id="PTHR13817:SF151">
    <property type="entry name" value="TITIN"/>
    <property type="match status" value="1"/>
</dbReference>
<sequence>MEAQAPSAHARAIARAAAAAQAGIQKQAVEVPLETTSTARVFANPDGKTFTAELSSTPVRVQREGKWQAVDPRLIERNGRLTPRAVAADVTLSSGGIDPFVVMRGDNGKSLALRWPTALHRPRIAGNTATYADAAGAGADLVVTVLSTGFRYDVVLHTRPKGPVEFRVDAETHGLHLSKSKSGAFRVEDDNGALFASVAPPVAYDANHKPGGAGDKQSHLSDIVPLPTKLTRRTENTTRITLQPSRTFLEDPKTVYPVIIDPTFTIPAASDITVRSNGTKPSDPEVVAASLYFGAGDPFRANVYLTFGTGVLAGVTVSDAQLNMWNSRSTGCGVTGRSVTVSRVIAGWDPSTITWATQPQVSAQDAATLADGPGLCSDSVPKALTWPIAPIVQAWADGSDNHGLQVTVTVPATASYSRVFHASEMTGTDAKPPTLVVTFSGGTTPKPSVLGTRVDPSGVKDGVAISRSLTPSLLTRVSDPAGRPVAAEVQLEHDPSVPSQGSGLIWTATSAPVPSAGEIALAVPQGTLSDGWLTRWRVRALAGQEQSEWSDWQLLKIDTDPEPWLSETQVQPVTNGDPLPVTATLTPTFSGRVFDIGERLVTAEFEIEHDPSVPEQGQGTIWSGKSTAVASGTVTNVPVVASTLRDGWLVRWRARAAAGSAASDWSQWRQLKIDLVDPSAGFRAVAPSEAVGDAIVVFSPTPQFSVKVTGPQEGQLTAEFEVEHDPSEPGQGTGQIWSASVANLASGATAAAAVPADVLQNGWKIRWRVRAGSTVTAPAVSDWAAWQVLQIRQPEPSVGDLQPVPSKKFADHWETPSLSPALLADASDLSGGLLRVEFEINHDETAPSQGSGRIWSGFANDVLAGTTGAVFVPEGLISDGWRVQWRARAVKAGTASSWSSWEHLAVNRAATLPVQPPTGVTAGAGNRAASVSWSPPAAGDITSYLVASQPDGHVTRVARDVHEAAVGGLLNGRSSTFTVAALTADGASVFSPASNAVVPAEPIRPGIPAITDVYPRDSAMRVAWAAPAGGAQGLTGYELVIEPGGTVVEISSDESERILTGLTNGIPYSFAIRAVNANGVGELSPPSEPIAPTPAIVPLRPLGTLATPLNQRVDLQWVPPADGGSPITGYEVEVNPGNRRVDVPADTTVIAINDLENGTAYTFDIWAKNKAGMSAAARLGPVTPVAARAPEAPADLRVSPLRDGVVSLSWAPPSDPGTSQVIDYEVAISPGGRTITATDCEGQPVTCTLAIDGLDPATGYSFTVQAANATGSGTISRPVGPIEPKLVVKQAPKLLTPQSLATLQEARADGMFVFKTPTQQVLGLVQGDLISFGSIDKVRTGYLGRVTKVEKMGDYLGISTERASLGDAVSEGKVAMDLSLTSGEDTSLLEARPGIELRQPLLKGKTQGELAARQARGLPEIGIRDGNLVIEISQEFGGGSVGPIGKIEAQAEVGLDPKLESDPKTGEVKASLAFTNKEELRVKGGASVEWKKTIRLGKVTAACVTLPVGTLPVTICPEFRAGLEVESSGSAGISFAVGHEFEASIECVVGGPNAYGCQAPEPSKTENMLEAPNAYGDGSVLIAVPVHLSFLIYGVVGPALSGRPYAELKVDTTQDPWWEIRIGLLAGVAINTGPLVPGDGTLWEKVDLVKVFYTPFHSGGPFFGMKITPQKASTHVGGVIALKAVAVRYPDAALNTQWSVTDAFNAAGKIDQTGQFTAERPGIATVQAIAPADGTHPELKAQAIVSVDKVPGSPEAVAVKPTTRGLFVTWQPPKKSGAGKITKYLVVATPELRSPLQLPGSGRRAVYSDAQELQAFIGELNPGEPYIITVQAINAFGPSEPSAEVYGTPTYVNFGFLTGRDLATDANGIPDTEMTTGGSSVAASADGRYIFFNTTARSNLAPKEIYDPSSDLVYAMRKDLLTGEIVVASRGRDGNTPVPAGHIHTASGDGTSVAYNITEGSMNFRTQIHNIATRTSRTIESQVSVHALTTDGSRSLISRAVTSAEGFDIQTALESGGNLQDVDLCESAGEDCTDPDMTDDGSKIVYAKSGDETATENGIYLYDAESSSSTKLFRDTEQILYNPFIADGGGSVAVMSHGLDDEPTFHGKVLAVAPPDATSILRSQVAVEMPHETSNPDRYLILLNYNGAAMAYYQETLEGTAGATHVWRGHGGPGYTLPNEASDSITAPVLTRGGSSIYGLVKQRNFQHIPGVFSVGCGAQNGNGFICQ</sequence>
<protein>
    <recommendedName>
        <fullName evidence="7">Fibronectin type-III domain-containing protein</fullName>
    </recommendedName>
</protein>
<reference evidence="8 9" key="1">
    <citation type="submission" date="2020-07" db="EMBL/GenBank/DDBJ databases">
        <title>Genomic Encyclopedia of Type Strains, Phase IV (KMG-IV): sequencing the most valuable type-strain genomes for metagenomic binning, comparative biology and taxonomic classification.</title>
        <authorList>
            <person name="Goeker M."/>
        </authorList>
    </citation>
    <scope>NUCLEOTIDE SEQUENCE [LARGE SCALE GENOMIC DNA]</scope>
    <source>
        <strain evidence="8 9">DSM 45533</strain>
    </source>
</reference>
<feature type="domain" description="Fibronectin type-III" evidence="7">
    <location>
        <begin position="913"/>
        <end position="1001"/>
    </location>
</feature>
<dbReference type="SMART" id="SM00060">
    <property type="entry name" value="FN3"/>
    <property type="match status" value="5"/>
</dbReference>
<feature type="domain" description="Fibronectin type-III" evidence="7">
    <location>
        <begin position="1750"/>
        <end position="1853"/>
    </location>
</feature>
<dbReference type="Pfam" id="PF00041">
    <property type="entry name" value="fn3"/>
    <property type="match status" value="5"/>
</dbReference>
<feature type="domain" description="Fibronectin type-III" evidence="7">
    <location>
        <begin position="1192"/>
        <end position="1287"/>
    </location>
</feature>
<evidence type="ECO:0000256" key="6">
    <source>
        <dbReference type="ARBA" id="ARBA00023326"/>
    </source>
</evidence>
<dbReference type="InterPro" id="IPR050964">
    <property type="entry name" value="Striated_Muscle_Regulatory"/>
</dbReference>
<evidence type="ECO:0000256" key="2">
    <source>
        <dbReference type="ARBA" id="ARBA00022525"/>
    </source>
</evidence>
<dbReference type="InterPro" id="IPR055372">
    <property type="entry name" value="CBM96"/>
</dbReference>
<keyword evidence="4" id="KW-0677">Repeat</keyword>
<dbReference type="NCBIfam" id="NF033679">
    <property type="entry name" value="DNRLRE_dom"/>
    <property type="match status" value="1"/>
</dbReference>
<evidence type="ECO:0000259" key="7">
    <source>
        <dbReference type="PROSITE" id="PS50853"/>
    </source>
</evidence>
<dbReference type="InterPro" id="IPR003961">
    <property type="entry name" value="FN3_dom"/>
</dbReference>
<accession>A0A7W0CUY1</accession>
<dbReference type="InterPro" id="IPR013783">
    <property type="entry name" value="Ig-like_fold"/>
</dbReference>
<dbReference type="InterPro" id="IPR036116">
    <property type="entry name" value="FN3_sf"/>
</dbReference>
<dbReference type="CDD" id="cd00063">
    <property type="entry name" value="FN3"/>
    <property type="match status" value="5"/>
</dbReference>
<dbReference type="PANTHER" id="PTHR13817">
    <property type="entry name" value="TITIN"/>
    <property type="match status" value="1"/>
</dbReference>
<comment type="caution">
    <text evidence="8">The sequence shown here is derived from an EMBL/GenBank/DDBJ whole genome shotgun (WGS) entry which is preliminary data.</text>
</comment>
<dbReference type="Pfam" id="PF24517">
    <property type="entry name" value="CBM96"/>
    <property type="match status" value="1"/>
</dbReference>
<dbReference type="EMBL" id="JACDUR010000013">
    <property type="protein sequence ID" value="MBA2897801.1"/>
    <property type="molecule type" value="Genomic_DNA"/>
</dbReference>
<name>A0A7W0CUY1_9ACTN</name>
<dbReference type="SUPFAM" id="SSF82171">
    <property type="entry name" value="DPP6 N-terminal domain-like"/>
    <property type="match status" value="1"/>
</dbReference>
<dbReference type="PRINTS" id="PR00014">
    <property type="entry name" value="FNTYPEIII"/>
</dbReference>
<proteinExistence type="predicted"/>
<comment type="subcellular location">
    <subcellularLocation>
        <location evidence="1">Secreted</location>
    </subcellularLocation>
</comment>
<gene>
    <name evidence="8" type="ORF">HNR30_009207</name>
</gene>
<evidence type="ECO:0000313" key="9">
    <source>
        <dbReference type="Proteomes" id="UP000530928"/>
    </source>
</evidence>
<dbReference type="RefSeq" id="WP_181616473.1">
    <property type="nucleotide sequence ID" value="NZ_BAABAM010000015.1"/>
</dbReference>
<dbReference type="PROSITE" id="PS50853">
    <property type="entry name" value="FN3"/>
    <property type="match status" value="5"/>
</dbReference>
<feature type="domain" description="Fibronectin type-III" evidence="7">
    <location>
        <begin position="1097"/>
        <end position="1187"/>
    </location>
</feature>
<organism evidence="8 9">
    <name type="scientific">Nonomuraea soli</name>
    <dbReference type="NCBI Taxonomy" id="1032476"/>
    <lineage>
        <taxon>Bacteria</taxon>
        <taxon>Bacillati</taxon>
        <taxon>Actinomycetota</taxon>
        <taxon>Actinomycetes</taxon>
        <taxon>Streptosporangiales</taxon>
        <taxon>Streptosporangiaceae</taxon>
        <taxon>Nonomuraea</taxon>
    </lineage>
</organism>
<keyword evidence="5" id="KW-0326">Glycosidase</keyword>
<dbReference type="Proteomes" id="UP000530928">
    <property type="component" value="Unassembled WGS sequence"/>
</dbReference>
<dbReference type="SUPFAM" id="SSF49265">
    <property type="entry name" value="Fibronectin type III"/>
    <property type="match status" value="3"/>
</dbReference>
<keyword evidence="6" id="KW-0119">Carbohydrate metabolism</keyword>
<evidence type="ECO:0000313" key="8">
    <source>
        <dbReference type="EMBL" id="MBA2897801.1"/>
    </source>
</evidence>